<keyword evidence="9" id="KW-0539">Nucleus</keyword>
<gene>
    <name evidence="12" type="ORF">Syun_019054</name>
</gene>
<keyword evidence="7" id="KW-0805">Transcription regulation</keyword>
<evidence type="ECO:0000313" key="12">
    <source>
        <dbReference type="EMBL" id="KAK9121437.1"/>
    </source>
</evidence>
<reference evidence="12 13" key="1">
    <citation type="submission" date="2024-01" db="EMBL/GenBank/DDBJ databases">
        <title>Genome assemblies of Stephania.</title>
        <authorList>
            <person name="Yang L."/>
        </authorList>
    </citation>
    <scope>NUCLEOTIDE SEQUENCE [LARGE SCALE GENOMIC DNA]</scope>
    <source>
        <strain evidence="12">YNDBR</strain>
        <tissue evidence="12">Leaf</tissue>
    </source>
</reference>
<comment type="subcellular location">
    <subcellularLocation>
        <location evidence="2">Cytoplasm</location>
    </subcellularLocation>
    <subcellularLocation>
        <location evidence="1">Nucleus</location>
    </subcellularLocation>
</comment>
<dbReference type="PANTHER" id="PTHR31169">
    <property type="entry name" value="OS05G0300700 PROTEIN"/>
    <property type="match status" value="1"/>
</dbReference>
<dbReference type="PANTHER" id="PTHR31169:SF8">
    <property type="entry name" value="ZINC-FINGER DOMAIN OF MONOAMINE-OXIDASE A REPRESSOR R1 PROTEIN"/>
    <property type="match status" value="1"/>
</dbReference>
<evidence type="ECO:0000256" key="3">
    <source>
        <dbReference type="ARBA" id="ARBA00022490"/>
    </source>
</evidence>
<evidence type="ECO:0000256" key="6">
    <source>
        <dbReference type="ARBA" id="ARBA00022843"/>
    </source>
</evidence>
<dbReference type="Pfam" id="PF10497">
    <property type="entry name" value="zf-4CXXC_R1"/>
    <property type="match status" value="1"/>
</dbReference>
<keyword evidence="8" id="KW-0804">Transcription</keyword>
<dbReference type="InterPro" id="IPR040221">
    <property type="entry name" value="CDCA7/CDA7L"/>
</dbReference>
<keyword evidence="13" id="KW-1185">Reference proteome</keyword>
<evidence type="ECO:0000256" key="8">
    <source>
        <dbReference type="ARBA" id="ARBA00023163"/>
    </source>
</evidence>
<dbReference type="InterPro" id="IPR018866">
    <property type="entry name" value="Znf-4CXXC_R1"/>
</dbReference>
<keyword evidence="4" id="KW-1017">Isopeptide bond</keyword>
<comment type="caution">
    <text evidence="12">The sequence shown here is derived from an EMBL/GenBank/DDBJ whole genome shotgun (WGS) entry which is preliminary data.</text>
</comment>
<evidence type="ECO:0000256" key="4">
    <source>
        <dbReference type="ARBA" id="ARBA00022499"/>
    </source>
</evidence>
<dbReference type="AlphaFoldDB" id="A0AAP0ITD3"/>
<dbReference type="GO" id="GO:0005737">
    <property type="term" value="C:cytoplasm"/>
    <property type="evidence" value="ECO:0007669"/>
    <property type="project" value="UniProtKB-SubCell"/>
</dbReference>
<name>A0AAP0ITD3_9MAGN</name>
<feature type="region of interest" description="Disordered" evidence="10">
    <location>
        <begin position="43"/>
        <end position="94"/>
    </location>
</feature>
<keyword evidence="3" id="KW-0963">Cytoplasm</keyword>
<feature type="domain" description="Zinc-finger" evidence="11">
    <location>
        <begin position="115"/>
        <end position="194"/>
    </location>
</feature>
<dbReference type="GO" id="GO:0005634">
    <property type="term" value="C:nucleus"/>
    <property type="evidence" value="ECO:0007669"/>
    <property type="project" value="UniProtKB-SubCell"/>
</dbReference>
<proteinExistence type="predicted"/>
<evidence type="ECO:0000256" key="1">
    <source>
        <dbReference type="ARBA" id="ARBA00004123"/>
    </source>
</evidence>
<evidence type="ECO:0000256" key="7">
    <source>
        <dbReference type="ARBA" id="ARBA00023015"/>
    </source>
</evidence>
<evidence type="ECO:0000256" key="5">
    <source>
        <dbReference type="ARBA" id="ARBA00022553"/>
    </source>
</evidence>
<protein>
    <recommendedName>
        <fullName evidence="11">Zinc-finger domain-containing protein</fullName>
    </recommendedName>
</protein>
<dbReference type="GO" id="GO:0006355">
    <property type="term" value="P:regulation of DNA-templated transcription"/>
    <property type="evidence" value="ECO:0007669"/>
    <property type="project" value="InterPro"/>
</dbReference>
<keyword evidence="5" id="KW-0597">Phosphoprotein</keyword>
<organism evidence="12 13">
    <name type="scientific">Stephania yunnanensis</name>
    <dbReference type="NCBI Taxonomy" id="152371"/>
    <lineage>
        <taxon>Eukaryota</taxon>
        <taxon>Viridiplantae</taxon>
        <taxon>Streptophyta</taxon>
        <taxon>Embryophyta</taxon>
        <taxon>Tracheophyta</taxon>
        <taxon>Spermatophyta</taxon>
        <taxon>Magnoliopsida</taxon>
        <taxon>Ranunculales</taxon>
        <taxon>Menispermaceae</taxon>
        <taxon>Menispermoideae</taxon>
        <taxon>Cissampelideae</taxon>
        <taxon>Stephania</taxon>
    </lineage>
</organism>
<accession>A0AAP0ITD3</accession>
<evidence type="ECO:0000256" key="9">
    <source>
        <dbReference type="ARBA" id="ARBA00023242"/>
    </source>
</evidence>
<sequence>MQNEADQLTRFKAFVAVGEGWDTPENGDEVEVHYIENPKISVPPLIAVLPPPPPTFSPNATPHPQQKRKKTNARSSEEEEKENNGGDSASLRRTRNKLPRVQLVGFKIDDSQNEKTCRPKTMHFDVSCKNEKNDKACPFIFCYKCLINRYGEKIEDMEVLCDWKCPKCIGIYNRSFCMKRRGNQPTGILAHTVKGVFPKLSYLYNLIHKIGRFFFFFYGSNALWKGVIGWSRFGWR</sequence>
<evidence type="ECO:0000313" key="13">
    <source>
        <dbReference type="Proteomes" id="UP001420932"/>
    </source>
</evidence>
<keyword evidence="6" id="KW-0832">Ubl conjugation</keyword>
<evidence type="ECO:0000259" key="11">
    <source>
        <dbReference type="Pfam" id="PF10497"/>
    </source>
</evidence>
<evidence type="ECO:0000256" key="10">
    <source>
        <dbReference type="SAM" id="MobiDB-lite"/>
    </source>
</evidence>
<dbReference type="Proteomes" id="UP001420932">
    <property type="component" value="Unassembled WGS sequence"/>
</dbReference>
<evidence type="ECO:0000256" key="2">
    <source>
        <dbReference type="ARBA" id="ARBA00004496"/>
    </source>
</evidence>
<dbReference type="EMBL" id="JBBNAF010000008">
    <property type="protein sequence ID" value="KAK9121437.1"/>
    <property type="molecule type" value="Genomic_DNA"/>
</dbReference>